<evidence type="ECO:0000256" key="5">
    <source>
        <dbReference type="ARBA" id="ARBA00022741"/>
    </source>
</evidence>
<dbReference type="InterPro" id="IPR003593">
    <property type="entry name" value="AAA+_ATPase"/>
</dbReference>
<dbReference type="EMBL" id="BGZJ01000001">
    <property type="protein sequence ID" value="GBO92771.1"/>
    <property type="molecule type" value="Genomic_DNA"/>
</dbReference>
<evidence type="ECO:0000256" key="7">
    <source>
        <dbReference type="ARBA" id="ARBA00022989"/>
    </source>
</evidence>
<evidence type="ECO:0000256" key="1">
    <source>
        <dbReference type="ARBA" id="ARBA00004651"/>
    </source>
</evidence>
<comment type="subcellular location">
    <subcellularLocation>
        <location evidence="1">Cell membrane</location>
        <topology evidence="1">Multi-pass membrane protein</topology>
    </subcellularLocation>
</comment>
<dbReference type="InterPro" id="IPR017871">
    <property type="entry name" value="ABC_transporter-like_CS"/>
</dbReference>
<dbReference type="FunFam" id="1.20.1560.10:FF:000011">
    <property type="entry name" value="Multidrug ABC transporter ATP-binding protein"/>
    <property type="match status" value="1"/>
</dbReference>
<dbReference type="InterPro" id="IPR003439">
    <property type="entry name" value="ABC_transporter-like_ATP-bd"/>
</dbReference>
<dbReference type="SMART" id="SM00382">
    <property type="entry name" value="AAA"/>
    <property type="match status" value="1"/>
</dbReference>
<proteinExistence type="predicted"/>
<dbReference type="PANTHER" id="PTHR43394:SF1">
    <property type="entry name" value="ATP-BINDING CASSETTE SUB-FAMILY B MEMBER 10, MITOCHONDRIAL"/>
    <property type="match status" value="1"/>
</dbReference>
<dbReference type="Proteomes" id="UP000266091">
    <property type="component" value="Unassembled WGS sequence"/>
</dbReference>
<dbReference type="GO" id="GO:0016887">
    <property type="term" value="F:ATP hydrolysis activity"/>
    <property type="evidence" value="ECO:0007669"/>
    <property type="project" value="InterPro"/>
</dbReference>
<dbReference type="AlphaFoldDB" id="A0A388SBC1"/>
<keyword evidence="4 9" id="KW-0812">Transmembrane</keyword>
<dbReference type="InterPro" id="IPR036640">
    <property type="entry name" value="ABC1_TM_sf"/>
</dbReference>
<organism evidence="12 13">
    <name type="scientific">Mesosutterella multiformis</name>
    <dbReference type="NCBI Taxonomy" id="2259133"/>
    <lineage>
        <taxon>Bacteria</taxon>
        <taxon>Pseudomonadati</taxon>
        <taxon>Pseudomonadota</taxon>
        <taxon>Betaproteobacteria</taxon>
        <taxon>Burkholderiales</taxon>
        <taxon>Sutterellaceae</taxon>
        <taxon>Mesosutterella</taxon>
    </lineage>
</organism>
<evidence type="ECO:0000259" key="11">
    <source>
        <dbReference type="PROSITE" id="PS50929"/>
    </source>
</evidence>
<dbReference type="InterPro" id="IPR027417">
    <property type="entry name" value="P-loop_NTPase"/>
</dbReference>
<keyword evidence="3" id="KW-1003">Cell membrane</keyword>
<dbReference type="CDD" id="cd18547">
    <property type="entry name" value="ABC_6TM_Tm288_like"/>
    <property type="match status" value="1"/>
</dbReference>
<dbReference type="PROSITE" id="PS00211">
    <property type="entry name" value="ABC_TRANSPORTER_1"/>
    <property type="match status" value="1"/>
</dbReference>
<protein>
    <submittedName>
        <fullName evidence="12">Putative ABC transporter ATP-binding protein</fullName>
    </submittedName>
</protein>
<comment type="caution">
    <text evidence="12">The sequence shown here is derived from an EMBL/GenBank/DDBJ whole genome shotgun (WGS) entry which is preliminary data.</text>
</comment>
<dbReference type="PROSITE" id="PS50929">
    <property type="entry name" value="ABC_TM1F"/>
    <property type="match status" value="1"/>
</dbReference>
<dbReference type="CDD" id="cd03254">
    <property type="entry name" value="ABCC_Glucan_exporter_like"/>
    <property type="match status" value="1"/>
</dbReference>
<evidence type="ECO:0000256" key="2">
    <source>
        <dbReference type="ARBA" id="ARBA00022448"/>
    </source>
</evidence>
<dbReference type="Gene3D" id="3.40.50.300">
    <property type="entry name" value="P-loop containing nucleotide triphosphate hydrolases"/>
    <property type="match status" value="1"/>
</dbReference>
<keyword evidence="13" id="KW-1185">Reference proteome</keyword>
<dbReference type="GO" id="GO:0005886">
    <property type="term" value="C:plasma membrane"/>
    <property type="evidence" value="ECO:0007669"/>
    <property type="project" value="UniProtKB-SubCell"/>
</dbReference>
<feature type="transmembrane region" description="Helical" evidence="9">
    <location>
        <begin position="81"/>
        <end position="104"/>
    </location>
</feature>
<dbReference type="GO" id="GO:0005524">
    <property type="term" value="F:ATP binding"/>
    <property type="evidence" value="ECO:0007669"/>
    <property type="project" value="UniProtKB-KW"/>
</dbReference>
<feature type="domain" description="ABC transmembrane type-1" evidence="11">
    <location>
        <begin position="44"/>
        <end position="324"/>
    </location>
</feature>
<sequence length="597" mass="65630">MEKKNSGSSRRGSWFAEHEKAEHGRESLIRLLKFFGHEKMLLTVILAVVLMGTACALIIPALQSHAVDIIAGEREGSLLRILALFAGLSVFYSVLQTMQGWFCAKLGQRLIKRLRRDLFSQTITLPIAFIDRHSHGDLMSRMTNDIDNISSTVSMSLPTFISGILMITGTAAVMLWFCWQLALLSFVSVLLTVLSTSLLSKPVRRNSRSRQKELGTLNGTVEETVAGFRTVSAYGREASVIRSFEETSERLTKAGVRTETLSGIFGPVMNAIGNISFVIVAAFGGWLAFKGVITVGVIAAFLMYVRQFSRPVNELSMVYGQLQTAVAGAERVFYILDQKPEPKDGAEAPVISGSEVEFRHVNFSYEPGHSVIHDLSLRVPAGKKVALVGATGSGKTTLSNLLLRFYEPDSGSILVGGHDIRGYSRQSLRRRIAVVLQDTVLFSDTVRNNLSYGKRDATDEELMRAAEMSHCDDLIRALPGGLDARIGRGGVTLSAGERQLLAIARAFVANPDILILDEATSSVDTRTEKSIQRAMQRVMERRTSIVIAHRLSTIEDADLVVVMDSGRIAESGTHEELLKQRGRYAELYEAQFAGKEI</sequence>
<keyword evidence="5" id="KW-0547">Nucleotide-binding</keyword>
<evidence type="ECO:0000313" key="13">
    <source>
        <dbReference type="Proteomes" id="UP000266091"/>
    </source>
</evidence>
<feature type="transmembrane region" description="Helical" evidence="9">
    <location>
        <begin position="287"/>
        <end position="305"/>
    </location>
</feature>
<dbReference type="SUPFAM" id="SSF52540">
    <property type="entry name" value="P-loop containing nucleoside triphosphate hydrolases"/>
    <property type="match status" value="1"/>
</dbReference>
<evidence type="ECO:0000256" key="9">
    <source>
        <dbReference type="SAM" id="Phobius"/>
    </source>
</evidence>
<dbReference type="GO" id="GO:0015421">
    <property type="term" value="F:ABC-type oligopeptide transporter activity"/>
    <property type="evidence" value="ECO:0007669"/>
    <property type="project" value="TreeGrafter"/>
</dbReference>
<dbReference type="InterPro" id="IPR011527">
    <property type="entry name" value="ABC1_TM_dom"/>
</dbReference>
<keyword evidence="2" id="KW-0813">Transport</keyword>
<accession>A0A401LLK3</accession>
<dbReference type="Gene3D" id="1.20.1560.10">
    <property type="entry name" value="ABC transporter type 1, transmembrane domain"/>
    <property type="match status" value="1"/>
</dbReference>
<reference evidence="12 13" key="1">
    <citation type="journal article" date="2018" name="Int. J. Syst. Evol. Microbiol.">
        <title>Mesosutterella multiformis gen. nov., sp. nov., a member of the family Sutterellaceae and Sutterella megalosphaeroides sp. nov., isolated from human faeces.</title>
        <authorList>
            <person name="Sakamoto M."/>
            <person name="Ikeyama N."/>
            <person name="Kunihiro T."/>
            <person name="Iino T."/>
            <person name="Yuki M."/>
            <person name="Ohkuma M."/>
        </authorList>
    </citation>
    <scope>NUCLEOTIDE SEQUENCE [LARGE SCALE GENOMIC DNA]</scope>
    <source>
        <strain evidence="12 13">4NBBH2</strain>
    </source>
</reference>
<dbReference type="FunFam" id="3.40.50.300:FF:000287">
    <property type="entry name" value="Multidrug ABC transporter ATP-binding protein"/>
    <property type="match status" value="1"/>
</dbReference>
<evidence type="ECO:0000256" key="3">
    <source>
        <dbReference type="ARBA" id="ARBA00022475"/>
    </source>
</evidence>
<gene>
    <name evidence="12" type="ORF">MESMUL_01250</name>
</gene>
<dbReference type="PROSITE" id="PS50893">
    <property type="entry name" value="ABC_TRANSPORTER_2"/>
    <property type="match status" value="1"/>
</dbReference>
<dbReference type="SUPFAM" id="SSF90123">
    <property type="entry name" value="ABC transporter transmembrane region"/>
    <property type="match status" value="1"/>
</dbReference>
<dbReference type="Pfam" id="PF00005">
    <property type="entry name" value="ABC_tran"/>
    <property type="match status" value="1"/>
</dbReference>
<evidence type="ECO:0000256" key="4">
    <source>
        <dbReference type="ARBA" id="ARBA00022692"/>
    </source>
</evidence>
<feature type="transmembrane region" description="Helical" evidence="9">
    <location>
        <begin position="40"/>
        <end position="61"/>
    </location>
</feature>
<evidence type="ECO:0000256" key="6">
    <source>
        <dbReference type="ARBA" id="ARBA00022840"/>
    </source>
</evidence>
<evidence type="ECO:0000313" key="12">
    <source>
        <dbReference type="EMBL" id="GBO92771.1"/>
    </source>
</evidence>
<dbReference type="Pfam" id="PF00664">
    <property type="entry name" value="ABC_membrane"/>
    <property type="match status" value="1"/>
</dbReference>
<evidence type="ECO:0000256" key="8">
    <source>
        <dbReference type="ARBA" id="ARBA00023136"/>
    </source>
</evidence>
<keyword evidence="7 9" id="KW-1133">Transmembrane helix</keyword>
<accession>A0A388SBC1</accession>
<name>A0A388SBC1_9BURK</name>
<feature type="transmembrane region" description="Helical" evidence="9">
    <location>
        <begin position="183"/>
        <end position="200"/>
    </location>
</feature>
<feature type="domain" description="ABC transporter" evidence="10">
    <location>
        <begin position="356"/>
        <end position="590"/>
    </location>
</feature>
<keyword evidence="6 12" id="KW-0067">ATP-binding</keyword>
<evidence type="ECO:0000259" key="10">
    <source>
        <dbReference type="PROSITE" id="PS50893"/>
    </source>
</evidence>
<dbReference type="RefSeq" id="WP_160117847.1">
    <property type="nucleotide sequence ID" value="NZ_BGZJ01000001.1"/>
</dbReference>
<keyword evidence="8 9" id="KW-0472">Membrane</keyword>
<dbReference type="InterPro" id="IPR039421">
    <property type="entry name" value="Type_1_exporter"/>
</dbReference>
<feature type="transmembrane region" description="Helical" evidence="9">
    <location>
        <begin position="157"/>
        <end position="177"/>
    </location>
</feature>
<dbReference type="PANTHER" id="PTHR43394">
    <property type="entry name" value="ATP-DEPENDENT PERMEASE MDL1, MITOCHONDRIAL"/>
    <property type="match status" value="1"/>
</dbReference>